<dbReference type="GO" id="GO:0015562">
    <property type="term" value="F:efflux transmembrane transporter activity"/>
    <property type="evidence" value="ECO:0007669"/>
    <property type="project" value="InterPro"/>
</dbReference>
<accession>A0A2N5CCA3</accession>
<dbReference type="InterPro" id="IPR010131">
    <property type="entry name" value="MdtP/NodT-like"/>
</dbReference>
<keyword evidence="2" id="KW-1134">Transmembrane beta strand</keyword>
<dbReference type="GO" id="GO:0005886">
    <property type="term" value="C:plasma membrane"/>
    <property type="evidence" value="ECO:0007669"/>
    <property type="project" value="UniProtKB-SubCell"/>
</dbReference>
<dbReference type="STRING" id="82633.GCA_000974605_01737"/>
<dbReference type="SUPFAM" id="SSF56954">
    <property type="entry name" value="Outer membrane efflux proteins (OEP)"/>
    <property type="match status" value="1"/>
</dbReference>
<keyword evidence="2" id="KW-0564">Palmitate</keyword>
<dbReference type="Gene3D" id="2.20.200.10">
    <property type="entry name" value="Outer membrane efflux proteins (OEP)"/>
    <property type="match status" value="1"/>
</dbReference>
<dbReference type="InterPro" id="IPR003423">
    <property type="entry name" value="OMP_efflux"/>
</dbReference>
<dbReference type="Gene3D" id="1.20.1600.10">
    <property type="entry name" value="Outer membrane efflux proteins (OEP)"/>
    <property type="match status" value="1"/>
</dbReference>
<evidence type="ECO:0000313" key="4">
    <source>
        <dbReference type="Proteomes" id="UP000234341"/>
    </source>
</evidence>
<sequence length="507" mass="52921">MKPVIKRTFKRTFKRSAVLLACAWLAGCASVPYHVPALPLPAAYHEAQDGGAQGAQPDAIAPDWWHAYDDATLDALLDRVNVSNQSLLKSLALLRDARAQVDAARADYFPTVGATASVTSTHLSANVLGHSLAGKTTPDHLLGLGASWEPDLFGRIGNNVDAAQARVQASADDVAAVRLSLQAEAAIDYFGIRSLDREAALLQQTVDAYASVLQLVTNRYKGGIAAEGDVAQAQAQVESTRAQLADLQLARTQLLHALATLVGEPASTFALPALPANTGDTANIAGTARASTAGTSLPATPAAVPATLLQRRPDIAAAERRVAAANAQIGVARAAFFPTLMLNLNGGLESSGLAGWLTAPSRFWAVGPALAATIFDGGKRQAGVDSARAQFDASAADYRETVLKAVQDVEDNYAALRLLDHEAASQQAAVTASSRALQQATERYRKGAAAYLDVNVVQAAALTDARALEAVHRRQLTASVSLFRALGGGWEGKVGKDGKEGKEGKAG</sequence>
<organism evidence="3 4">
    <name type="scientific">Cupriavidus pauculus</name>
    <dbReference type="NCBI Taxonomy" id="82633"/>
    <lineage>
        <taxon>Bacteria</taxon>
        <taxon>Pseudomonadati</taxon>
        <taxon>Pseudomonadota</taxon>
        <taxon>Betaproteobacteria</taxon>
        <taxon>Burkholderiales</taxon>
        <taxon>Burkholderiaceae</taxon>
        <taxon>Cupriavidus</taxon>
    </lineage>
</organism>
<keyword evidence="2" id="KW-0472">Membrane</keyword>
<evidence type="ECO:0000256" key="2">
    <source>
        <dbReference type="RuleBase" id="RU362097"/>
    </source>
</evidence>
<dbReference type="OrthoDB" id="9770517at2"/>
<comment type="similarity">
    <text evidence="1 2">Belongs to the outer membrane factor (OMF) (TC 1.B.17) family.</text>
</comment>
<evidence type="ECO:0000313" key="3">
    <source>
        <dbReference type="EMBL" id="PLP99859.1"/>
    </source>
</evidence>
<name>A0A2N5CCA3_9BURK</name>
<protein>
    <submittedName>
        <fullName evidence="3">RND transporter</fullName>
    </submittedName>
</protein>
<keyword evidence="2" id="KW-0812">Transmembrane</keyword>
<feature type="chain" id="PRO_5014492277" evidence="2">
    <location>
        <begin position="30"/>
        <end position="507"/>
    </location>
</feature>
<feature type="signal peptide" evidence="2">
    <location>
        <begin position="1"/>
        <end position="29"/>
    </location>
</feature>
<keyword evidence="2" id="KW-0732">Signal</keyword>
<comment type="subcellular location">
    <subcellularLocation>
        <location evidence="2">Cell membrane</location>
        <topology evidence="2">Lipid-anchor</topology>
    </subcellularLocation>
</comment>
<dbReference type="PANTHER" id="PTHR30203">
    <property type="entry name" value="OUTER MEMBRANE CATION EFFLUX PROTEIN"/>
    <property type="match status" value="1"/>
</dbReference>
<gene>
    <name evidence="3" type="ORF">CYJ10_14315</name>
</gene>
<dbReference type="PROSITE" id="PS51257">
    <property type="entry name" value="PROKAR_LIPOPROTEIN"/>
    <property type="match status" value="1"/>
</dbReference>
<dbReference type="PANTHER" id="PTHR30203:SF33">
    <property type="entry name" value="BLR4455 PROTEIN"/>
    <property type="match status" value="1"/>
</dbReference>
<dbReference type="EMBL" id="PJRP01000006">
    <property type="protein sequence ID" value="PLP99859.1"/>
    <property type="molecule type" value="Genomic_DNA"/>
</dbReference>
<comment type="caution">
    <text evidence="3">The sequence shown here is derived from an EMBL/GenBank/DDBJ whole genome shotgun (WGS) entry which is preliminary data.</text>
</comment>
<dbReference type="Pfam" id="PF02321">
    <property type="entry name" value="OEP"/>
    <property type="match status" value="2"/>
</dbReference>
<keyword evidence="2" id="KW-0449">Lipoprotein</keyword>
<dbReference type="Proteomes" id="UP000234341">
    <property type="component" value="Unassembled WGS sequence"/>
</dbReference>
<dbReference type="AlphaFoldDB" id="A0A2N5CCA3"/>
<reference evidence="3 4" key="1">
    <citation type="submission" date="2017-12" db="EMBL/GenBank/DDBJ databases">
        <title>Genome sequence of the active heterotrophic nitrifier-denitrifier, Cupriavidus pauculus UM1.</title>
        <authorList>
            <person name="Putonti C."/>
            <person name="Castignetti D."/>
        </authorList>
    </citation>
    <scope>NUCLEOTIDE SEQUENCE [LARGE SCALE GENOMIC DNA]</scope>
    <source>
        <strain evidence="3 4">UM1</strain>
    </source>
</reference>
<evidence type="ECO:0000256" key="1">
    <source>
        <dbReference type="ARBA" id="ARBA00007613"/>
    </source>
</evidence>
<dbReference type="NCBIfam" id="TIGR01845">
    <property type="entry name" value="outer_NodT"/>
    <property type="match status" value="1"/>
</dbReference>
<proteinExistence type="inferred from homology"/>